<feature type="domain" description="CN hydrolase" evidence="1">
    <location>
        <begin position="13"/>
        <end position="284"/>
    </location>
</feature>
<dbReference type="SUPFAM" id="SSF56317">
    <property type="entry name" value="Carbon-nitrogen hydrolase"/>
    <property type="match status" value="1"/>
</dbReference>
<dbReference type="Gene3D" id="3.60.110.10">
    <property type="entry name" value="Carbon-nitrogen hydrolase"/>
    <property type="match status" value="1"/>
</dbReference>
<dbReference type="Pfam" id="PF00795">
    <property type="entry name" value="CN_hydrolase"/>
    <property type="match status" value="1"/>
</dbReference>
<evidence type="ECO:0000313" key="2">
    <source>
        <dbReference type="EMBL" id="AWV06919.1"/>
    </source>
</evidence>
<evidence type="ECO:0000313" key="3">
    <source>
        <dbReference type="Proteomes" id="UP000249447"/>
    </source>
</evidence>
<dbReference type="InterPro" id="IPR003010">
    <property type="entry name" value="C-N_Hydrolase"/>
</dbReference>
<dbReference type="PANTHER" id="PTHR23088:SF50">
    <property type="entry name" value="HYDROLASE YHCX"/>
    <property type="match status" value="1"/>
</dbReference>
<organism evidence="2 3">
    <name type="scientific">Marilutibacter maris</name>
    <dbReference type="NCBI Taxonomy" id="1605891"/>
    <lineage>
        <taxon>Bacteria</taxon>
        <taxon>Pseudomonadati</taxon>
        <taxon>Pseudomonadota</taxon>
        <taxon>Gammaproteobacteria</taxon>
        <taxon>Lysobacterales</taxon>
        <taxon>Lysobacteraceae</taxon>
        <taxon>Marilutibacter</taxon>
    </lineage>
</organism>
<dbReference type="InterPro" id="IPR036526">
    <property type="entry name" value="C-N_Hydrolase_sf"/>
</dbReference>
<evidence type="ECO:0000259" key="1">
    <source>
        <dbReference type="PROSITE" id="PS50263"/>
    </source>
</evidence>
<sequence>MIASATDTAPSPLQVAAARYRIEPRPAGFDFDGFARKQADWLGEARRLGARLAVLPEYLSLELAAAFAPAVHADLGASLEAIQSLHAPWMRLFTRLAGELDMHVVAGSFLLATGDGRYRNRSYRFAPDGGHDWQDKLQLTGFEKQLVGDGIGLIEPGDALGVYPVDGVRAGTAVCYDSEFPLPVRAQREAGMRVLVVPSCTDTEAGATRVRIGCLARALENRCFVVQSVTAGEAPWSPALDRNTGEAAVYAPMDVGLPADGVLATTRGDARWAVAALDFAALDATRAQAQVANDRDWPGQHAPAIVRAKLVGTRP</sequence>
<dbReference type="EMBL" id="CP029843">
    <property type="protein sequence ID" value="AWV06919.1"/>
    <property type="molecule type" value="Genomic_DNA"/>
</dbReference>
<name>A0A2U9TBJ8_9GAMM</name>
<protein>
    <submittedName>
        <fullName evidence="2">Nitrilase</fullName>
    </submittedName>
</protein>
<reference evidence="2 3" key="1">
    <citation type="submission" date="2018-05" db="EMBL/GenBank/DDBJ databases">
        <title>The complete genome of Lysobacter maris HZ9B, a marine bacterium antagonistic against terrestrial plant pathogens.</title>
        <authorList>
            <person name="Zhang X.-Q."/>
        </authorList>
    </citation>
    <scope>NUCLEOTIDE SEQUENCE [LARGE SCALE GENOMIC DNA]</scope>
    <source>
        <strain evidence="2 3">HZ9B</strain>
    </source>
</reference>
<keyword evidence="3" id="KW-1185">Reference proteome</keyword>
<proteinExistence type="predicted"/>
<dbReference type="AlphaFoldDB" id="A0A2U9TBJ8"/>
<dbReference type="Proteomes" id="UP000249447">
    <property type="component" value="Chromosome"/>
</dbReference>
<dbReference type="PROSITE" id="PS50263">
    <property type="entry name" value="CN_HYDROLASE"/>
    <property type="match status" value="1"/>
</dbReference>
<dbReference type="PANTHER" id="PTHR23088">
    <property type="entry name" value="NITRILASE-RELATED"/>
    <property type="match status" value="1"/>
</dbReference>
<accession>A0A2U9TBJ8</accession>
<dbReference type="KEGG" id="lmb:C9I47_1204"/>
<gene>
    <name evidence="2" type="ORF">C9I47_1204</name>
</gene>